<name>A0AAW5KG85_9FIRM</name>
<accession>A0AAW5KG85</accession>
<proteinExistence type="predicted"/>
<feature type="non-terminal residue" evidence="1">
    <location>
        <position position="69"/>
    </location>
</feature>
<reference evidence="1" key="1">
    <citation type="submission" date="2022-06" db="EMBL/GenBank/DDBJ databases">
        <title>Isolation of gut microbiota from human fecal samples.</title>
        <authorList>
            <person name="Pamer E.G."/>
            <person name="Barat B."/>
            <person name="Waligurski E."/>
            <person name="Medina S."/>
            <person name="Paddock L."/>
            <person name="Mostad J."/>
        </authorList>
    </citation>
    <scope>NUCLEOTIDE SEQUENCE</scope>
    <source>
        <strain evidence="1">DFI.7.96</strain>
    </source>
</reference>
<protein>
    <submittedName>
        <fullName evidence="1">Uncharacterized protein</fullName>
    </submittedName>
</protein>
<evidence type="ECO:0000313" key="1">
    <source>
        <dbReference type="EMBL" id="MCQ4950962.1"/>
    </source>
</evidence>
<comment type="caution">
    <text evidence="1">The sequence shown here is derived from an EMBL/GenBank/DDBJ whole genome shotgun (WGS) entry which is preliminary data.</text>
</comment>
<dbReference type="EMBL" id="JANGAB010000496">
    <property type="protein sequence ID" value="MCQ4950962.1"/>
    <property type="molecule type" value="Genomic_DNA"/>
</dbReference>
<dbReference type="RefSeq" id="WP_256137026.1">
    <property type="nucleotide sequence ID" value="NZ_JANGAB010000496.1"/>
</dbReference>
<dbReference type="Proteomes" id="UP001205063">
    <property type="component" value="Unassembled WGS sequence"/>
</dbReference>
<evidence type="ECO:0000313" key="2">
    <source>
        <dbReference type="Proteomes" id="UP001205063"/>
    </source>
</evidence>
<organism evidence="1 2">
    <name type="scientific">Bittarella massiliensis</name>
    <name type="common">ex Durand et al. 2017</name>
    <dbReference type="NCBI Taxonomy" id="1720313"/>
    <lineage>
        <taxon>Bacteria</taxon>
        <taxon>Bacillati</taxon>
        <taxon>Bacillota</taxon>
        <taxon>Clostridia</taxon>
        <taxon>Eubacteriales</taxon>
        <taxon>Oscillospiraceae</taxon>
        <taxon>Bittarella (ex Durand et al. 2017)</taxon>
    </lineage>
</organism>
<sequence>MSRARRGFSLFSLNPPLPIARGGDLCYHSVRRYIASRNSWRGGSAVSETQPMSEAMYYALLALAEPGHG</sequence>
<dbReference type="AlphaFoldDB" id="A0AAW5KG85"/>
<gene>
    <name evidence="1" type="ORF">NE646_15190</name>
</gene>